<comment type="caution">
    <text evidence="2">The sequence shown here is derived from an EMBL/GenBank/DDBJ whole genome shotgun (WGS) entry which is preliminary data.</text>
</comment>
<protein>
    <submittedName>
        <fullName evidence="2">Uncharacterized protein</fullName>
    </submittedName>
</protein>
<proteinExistence type="predicted"/>
<accession>A0A835PJT4</accession>
<name>A0A835PJT4_VANPL</name>
<reference evidence="2 3" key="1">
    <citation type="journal article" date="2020" name="Nat. Food">
        <title>A phased Vanilla planifolia genome enables genetic improvement of flavour and production.</title>
        <authorList>
            <person name="Hasing T."/>
            <person name="Tang H."/>
            <person name="Brym M."/>
            <person name="Khazi F."/>
            <person name="Huang T."/>
            <person name="Chambers A.H."/>
        </authorList>
    </citation>
    <scope>NUCLEOTIDE SEQUENCE [LARGE SCALE GENOMIC DNA]</scope>
    <source>
        <tissue evidence="2">Leaf</tissue>
    </source>
</reference>
<keyword evidence="1" id="KW-0812">Transmembrane</keyword>
<feature type="transmembrane region" description="Helical" evidence="1">
    <location>
        <begin position="29"/>
        <end position="50"/>
    </location>
</feature>
<dbReference type="AlphaFoldDB" id="A0A835PJT4"/>
<keyword evidence="1" id="KW-0472">Membrane</keyword>
<dbReference type="Proteomes" id="UP000639772">
    <property type="component" value="Unassembled WGS sequence"/>
</dbReference>
<organism evidence="2 3">
    <name type="scientific">Vanilla planifolia</name>
    <name type="common">Vanilla</name>
    <dbReference type="NCBI Taxonomy" id="51239"/>
    <lineage>
        <taxon>Eukaryota</taxon>
        <taxon>Viridiplantae</taxon>
        <taxon>Streptophyta</taxon>
        <taxon>Embryophyta</taxon>
        <taxon>Tracheophyta</taxon>
        <taxon>Spermatophyta</taxon>
        <taxon>Magnoliopsida</taxon>
        <taxon>Liliopsida</taxon>
        <taxon>Asparagales</taxon>
        <taxon>Orchidaceae</taxon>
        <taxon>Vanilloideae</taxon>
        <taxon>Vanilleae</taxon>
        <taxon>Vanilla</taxon>
    </lineage>
</organism>
<gene>
    <name evidence="2" type="ORF">HPP92_026180</name>
</gene>
<evidence type="ECO:0000256" key="1">
    <source>
        <dbReference type="SAM" id="Phobius"/>
    </source>
</evidence>
<keyword evidence="1" id="KW-1133">Transmembrane helix</keyword>
<sequence length="67" mass="7681">MERGSPTAGPPVGVVDLSPDRGYTFHGKVMLFVTVSAFAIFLLWLLLWVYRRRARRQSKEELEEGRS</sequence>
<dbReference type="EMBL" id="JADCNM010000056">
    <property type="protein sequence ID" value="KAG0451542.1"/>
    <property type="molecule type" value="Genomic_DNA"/>
</dbReference>
<evidence type="ECO:0000313" key="2">
    <source>
        <dbReference type="EMBL" id="KAG0451542.1"/>
    </source>
</evidence>
<evidence type="ECO:0000313" key="3">
    <source>
        <dbReference type="Proteomes" id="UP000639772"/>
    </source>
</evidence>